<dbReference type="Pfam" id="PF02214">
    <property type="entry name" value="BTB_2"/>
    <property type="match status" value="2"/>
</dbReference>
<keyword evidence="4" id="KW-1185">Reference proteome</keyword>
<dbReference type="AlphaFoldDB" id="A0AAD5KAH3"/>
<dbReference type="InterPro" id="IPR000210">
    <property type="entry name" value="BTB/POZ_dom"/>
</dbReference>
<gene>
    <name evidence="3" type="ORF">BDA99DRAFT_117878</name>
</gene>
<sequence length="475" mass="53692">MTDTLPPCPPTTDIQPTSNQSSPNISATGQKRTREEAQLDTATTSNSTTASTTTVQSTNTNEQTYEPPKQAVFIVVVGGRPFRLSWESLKSDGPKNFFTEFFRKRKNARIMHIDRDPDMFALVVHHLRGYHVQPRDALQNQALLSDANYYGLKRLRAFLLRYLFVNVGGRIFRLPWSLFNKEGESINYFTGPVFDIANTPNGNGIQTGPSYIDRDPDLFQDIVTHLRGYTVTIRDETHRKNLIKDAQYYAFTKLRDKLLVARETLVGFAGDQECPEVLVHLQDVRPSSLIRTTVSSPSTTTATTTAMFRSDNKPLQYKRSGTPHLLFVQVSDFNLKIRPSDIIKSSFSTGGSNLIQPIPLSAEFCEPAKRKLRELSQGLSLKSTNETHVMLDDACAMTVDDQTIRHLESMKGLDNWKGENQQEDPQGQHAGLNLFIERSITQIHVVNDQLVLYLVRFEGISSRFELNKKREFLSG</sequence>
<accession>A0AAD5KAH3</accession>
<evidence type="ECO:0000259" key="2">
    <source>
        <dbReference type="SMART" id="SM00225"/>
    </source>
</evidence>
<name>A0AAD5KAH3_9FUNG</name>
<feature type="compositionally biased region" description="Low complexity" evidence="1">
    <location>
        <begin position="41"/>
        <end position="64"/>
    </location>
</feature>
<dbReference type="EMBL" id="JAIXMP010000002">
    <property type="protein sequence ID" value="KAI9276764.1"/>
    <property type="molecule type" value="Genomic_DNA"/>
</dbReference>
<dbReference type="Gene3D" id="3.30.710.10">
    <property type="entry name" value="Potassium Channel Kv1.1, Chain A"/>
    <property type="match status" value="2"/>
</dbReference>
<evidence type="ECO:0000256" key="1">
    <source>
        <dbReference type="SAM" id="MobiDB-lite"/>
    </source>
</evidence>
<dbReference type="SUPFAM" id="SSF54695">
    <property type="entry name" value="POZ domain"/>
    <property type="match status" value="2"/>
</dbReference>
<evidence type="ECO:0000313" key="3">
    <source>
        <dbReference type="EMBL" id="KAI9276764.1"/>
    </source>
</evidence>
<reference evidence="3" key="2">
    <citation type="submission" date="2023-02" db="EMBL/GenBank/DDBJ databases">
        <authorList>
            <consortium name="DOE Joint Genome Institute"/>
            <person name="Mondo S.J."/>
            <person name="Chang Y."/>
            <person name="Wang Y."/>
            <person name="Ahrendt S."/>
            <person name="Andreopoulos W."/>
            <person name="Barry K."/>
            <person name="Beard J."/>
            <person name="Benny G.L."/>
            <person name="Blankenship S."/>
            <person name="Bonito G."/>
            <person name="Cuomo C."/>
            <person name="Desiro A."/>
            <person name="Gervers K.A."/>
            <person name="Hundley H."/>
            <person name="Kuo A."/>
            <person name="LaButti K."/>
            <person name="Lang B.F."/>
            <person name="Lipzen A."/>
            <person name="O'Donnell K."/>
            <person name="Pangilinan J."/>
            <person name="Reynolds N."/>
            <person name="Sandor L."/>
            <person name="Smith M.W."/>
            <person name="Tsang A."/>
            <person name="Grigoriev I.V."/>
            <person name="Stajich J.E."/>
            <person name="Spatafora J.W."/>
        </authorList>
    </citation>
    <scope>NUCLEOTIDE SEQUENCE</scope>
    <source>
        <strain evidence="3">RSA 2281</strain>
    </source>
</reference>
<dbReference type="SMART" id="SM00225">
    <property type="entry name" value="BTB"/>
    <property type="match status" value="1"/>
</dbReference>
<dbReference type="InterPro" id="IPR003131">
    <property type="entry name" value="T1-type_BTB"/>
</dbReference>
<proteinExistence type="predicted"/>
<dbReference type="InterPro" id="IPR011333">
    <property type="entry name" value="SKP1/BTB/POZ_sf"/>
</dbReference>
<feature type="compositionally biased region" description="Polar residues" evidence="1">
    <location>
        <begin position="14"/>
        <end position="30"/>
    </location>
</feature>
<dbReference type="Proteomes" id="UP001209540">
    <property type="component" value="Unassembled WGS sequence"/>
</dbReference>
<organism evidence="3 4">
    <name type="scientific">Phascolomyces articulosus</name>
    <dbReference type="NCBI Taxonomy" id="60185"/>
    <lineage>
        <taxon>Eukaryota</taxon>
        <taxon>Fungi</taxon>
        <taxon>Fungi incertae sedis</taxon>
        <taxon>Mucoromycota</taxon>
        <taxon>Mucoromycotina</taxon>
        <taxon>Mucoromycetes</taxon>
        <taxon>Mucorales</taxon>
        <taxon>Lichtheimiaceae</taxon>
        <taxon>Phascolomyces</taxon>
    </lineage>
</organism>
<feature type="region of interest" description="Disordered" evidence="1">
    <location>
        <begin position="1"/>
        <end position="64"/>
    </location>
</feature>
<comment type="caution">
    <text evidence="3">The sequence shown here is derived from an EMBL/GenBank/DDBJ whole genome shotgun (WGS) entry which is preliminary data.</text>
</comment>
<dbReference type="PANTHER" id="PTHR31758">
    <property type="entry name" value="BTB/POZ DOMAIN-CONTAINING PROTEIN YLR108C"/>
    <property type="match status" value="1"/>
</dbReference>
<dbReference type="PANTHER" id="PTHR31758:SF2">
    <property type="entry name" value="BTB_POZ DOMAIN-CONTAINING PROTEIN YLR108C"/>
    <property type="match status" value="1"/>
</dbReference>
<feature type="domain" description="BTB" evidence="2">
    <location>
        <begin position="71"/>
        <end position="167"/>
    </location>
</feature>
<evidence type="ECO:0000313" key="4">
    <source>
        <dbReference type="Proteomes" id="UP001209540"/>
    </source>
</evidence>
<reference evidence="3" key="1">
    <citation type="journal article" date="2022" name="IScience">
        <title>Evolution of zygomycete secretomes and the origins of terrestrial fungal ecologies.</title>
        <authorList>
            <person name="Chang Y."/>
            <person name="Wang Y."/>
            <person name="Mondo S."/>
            <person name="Ahrendt S."/>
            <person name="Andreopoulos W."/>
            <person name="Barry K."/>
            <person name="Beard J."/>
            <person name="Benny G.L."/>
            <person name="Blankenship S."/>
            <person name="Bonito G."/>
            <person name="Cuomo C."/>
            <person name="Desiro A."/>
            <person name="Gervers K.A."/>
            <person name="Hundley H."/>
            <person name="Kuo A."/>
            <person name="LaButti K."/>
            <person name="Lang B.F."/>
            <person name="Lipzen A."/>
            <person name="O'Donnell K."/>
            <person name="Pangilinan J."/>
            <person name="Reynolds N."/>
            <person name="Sandor L."/>
            <person name="Smith M.E."/>
            <person name="Tsang A."/>
            <person name="Grigoriev I.V."/>
            <person name="Stajich J.E."/>
            <person name="Spatafora J.W."/>
        </authorList>
    </citation>
    <scope>NUCLEOTIDE SEQUENCE</scope>
    <source>
        <strain evidence="3">RSA 2281</strain>
    </source>
</reference>
<feature type="compositionally biased region" description="Pro residues" evidence="1">
    <location>
        <begin position="1"/>
        <end position="10"/>
    </location>
</feature>
<protein>
    <recommendedName>
        <fullName evidence="2">BTB domain-containing protein</fullName>
    </recommendedName>
</protein>
<dbReference type="GO" id="GO:0051260">
    <property type="term" value="P:protein homooligomerization"/>
    <property type="evidence" value="ECO:0007669"/>
    <property type="project" value="InterPro"/>
</dbReference>